<evidence type="ECO:0000256" key="1">
    <source>
        <dbReference type="SAM" id="SignalP"/>
    </source>
</evidence>
<evidence type="ECO:0000313" key="3">
    <source>
        <dbReference type="Proteomes" id="UP001207918"/>
    </source>
</evidence>
<comment type="caution">
    <text evidence="2">The sequence shown here is derived from an EMBL/GenBank/DDBJ whole genome shotgun (WGS) entry which is preliminary data.</text>
</comment>
<gene>
    <name evidence="2" type="ORF">J6I44_14620</name>
</gene>
<keyword evidence="1" id="KW-0732">Signal</keyword>
<evidence type="ECO:0000313" key="2">
    <source>
        <dbReference type="EMBL" id="MCW9708097.1"/>
    </source>
</evidence>
<organism evidence="2 3">
    <name type="scientific">Fodinibius salsisoli</name>
    <dbReference type="NCBI Taxonomy" id="2820877"/>
    <lineage>
        <taxon>Bacteria</taxon>
        <taxon>Pseudomonadati</taxon>
        <taxon>Balneolota</taxon>
        <taxon>Balneolia</taxon>
        <taxon>Balneolales</taxon>
        <taxon>Balneolaceae</taxon>
        <taxon>Fodinibius</taxon>
    </lineage>
</organism>
<dbReference type="EMBL" id="JAGGJA010000010">
    <property type="protein sequence ID" value="MCW9708097.1"/>
    <property type="molecule type" value="Genomic_DNA"/>
</dbReference>
<sequence length="125" mass="13982">MKKLWLISLIVCIAITANAQDQEWKTIETFEGSGISNTAPFTVNSEEWKIEYSSTASNPVLKGNGHILQVYLLKPGQETFEGEIVANEVNKENISGESFIYQSGRFYLKSNSANGDWEIKVMVSE</sequence>
<feature type="signal peptide" evidence="1">
    <location>
        <begin position="1"/>
        <end position="19"/>
    </location>
</feature>
<protein>
    <submittedName>
        <fullName evidence="2">Uncharacterized protein</fullName>
    </submittedName>
</protein>
<accession>A0ABT3PQF8</accession>
<reference evidence="2 3" key="1">
    <citation type="submission" date="2021-03" db="EMBL/GenBank/DDBJ databases">
        <title>Aliifodinibius sp. nov., a new bacterium isolated from saline soil.</title>
        <authorList>
            <person name="Galisteo C."/>
            <person name="De La Haba R."/>
            <person name="Sanchez-Porro C."/>
            <person name="Ventosa A."/>
        </authorList>
    </citation>
    <scope>NUCLEOTIDE SEQUENCE [LARGE SCALE GENOMIC DNA]</scope>
    <source>
        <strain evidence="2 3">1BSP15-2V2</strain>
    </source>
</reference>
<name>A0ABT3PQF8_9BACT</name>
<proteinExistence type="predicted"/>
<dbReference type="Proteomes" id="UP001207918">
    <property type="component" value="Unassembled WGS sequence"/>
</dbReference>
<keyword evidence="3" id="KW-1185">Reference proteome</keyword>
<feature type="chain" id="PRO_5047136824" evidence="1">
    <location>
        <begin position="20"/>
        <end position="125"/>
    </location>
</feature>
<dbReference type="RefSeq" id="WP_265766883.1">
    <property type="nucleotide sequence ID" value="NZ_JAGGJA010000010.1"/>
</dbReference>